<dbReference type="Pfam" id="PF10604">
    <property type="entry name" value="Polyketide_cyc2"/>
    <property type="match status" value="1"/>
</dbReference>
<name>A0A1W1XXL6_9NEIS</name>
<reference evidence="1 2" key="1">
    <citation type="submission" date="2017-04" db="EMBL/GenBank/DDBJ databases">
        <authorList>
            <person name="Afonso C.L."/>
            <person name="Miller P.J."/>
            <person name="Scott M.A."/>
            <person name="Spackman E."/>
            <person name="Goraichik I."/>
            <person name="Dimitrov K.M."/>
            <person name="Suarez D.L."/>
            <person name="Swayne D.E."/>
        </authorList>
    </citation>
    <scope>NUCLEOTIDE SEQUENCE [LARGE SCALE GENOMIC DNA]</scope>
    <source>
        <strain evidence="1 2">DSM 23236</strain>
    </source>
</reference>
<dbReference type="Proteomes" id="UP000192761">
    <property type="component" value="Unassembled WGS sequence"/>
</dbReference>
<dbReference type="InterPro" id="IPR023393">
    <property type="entry name" value="START-like_dom_sf"/>
</dbReference>
<evidence type="ECO:0000313" key="2">
    <source>
        <dbReference type="Proteomes" id="UP000192761"/>
    </source>
</evidence>
<dbReference type="STRING" id="1121001.SAMN02745857_03337"/>
<dbReference type="OrthoDB" id="9807923at2"/>
<sequence>MLIYFVVALLVVLAVLLLLAAGKPDQFRIVRRTHINAEPAQVHALINDFRRWTLWSPWEKKDPAMRRSYGDITAGVGAHYGWAGNKNIGEGSMTIQASTPERIVIQLDFLKPFEAHNIAEFTLTAAGGGTDIEWAMSGPSPLMARVMQLFFSMEKMVGPDFEAGLVNLKAQAERAAGPQGVAQ</sequence>
<proteinExistence type="predicted"/>
<dbReference type="CDD" id="cd07818">
    <property type="entry name" value="SRPBCC_1"/>
    <property type="match status" value="1"/>
</dbReference>
<gene>
    <name evidence="1" type="ORF">SAMN02745857_03337</name>
</gene>
<evidence type="ECO:0000313" key="1">
    <source>
        <dbReference type="EMBL" id="SMC28605.1"/>
    </source>
</evidence>
<organism evidence="1 2">
    <name type="scientific">Andreprevotia lacus DSM 23236</name>
    <dbReference type="NCBI Taxonomy" id="1121001"/>
    <lineage>
        <taxon>Bacteria</taxon>
        <taxon>Pseudomonadati</taxon>
        <taxon>Pseudomonadota</taxon>
        <taxon>Betaproteobacteria</taxon>
        <taxon>Neisseriales</taxon>
        <taxon>Chitinibacteraceae</taxon>
        <taxon>Andreprevotia</taxon>
    </lineage>
</organism>
<keyword evidence="2" id="KW-1185">Reference proteome</keyword>
<dbReference type="InterPro" id="IPR019587">
    <property type="entry name" value="Polyketide_cyclase/dehydratase"/>
</dbReference>
<accession>A0A1W1XXL6</accession>
<dbReference type="RefSeq" id="WP_084092259.1">
    <property type="nucleotide sequence ID" value="NZ_FWXD01000023.1"/>
</dbReference>
<dbReference type="SUPFAM" id="SSF55961">
    <property type="entry name" value="Bet v1-like"/>
    <property type="match status" value="1"/>
</dbReference>
<dbReference type="AlphaFoldDB" id="A0A1W1XXL6"/>
<dbReference type="EMBL" id="FWXD01000023">
    <property type="protein sequence ID" value="SMC28605.1"/>
    <property type="molecule type" value="Genomic_DNA"/>
</dbReference>
<protein>
    <submittedName>
        <fullName evidence="1">Polyketide cyclase / dehydrase and lipid transport</fullName>
    </submittedName>
</protein>
<dbReference type="Gene3D" id="3.30.530.20">
    <property type="match status" value="1"/>
</dbReference>